<accession>A0ABU6XHF6</accession>
<proteinExistence type="predicted"/>
<evidence type="ECO:0000313" key="2">
    <source>
        <dbReference type="Proteomes" id="UP001341840"/>
    </source>
</evidence>
<keyword evidence="2" id="KW-1185">Reference proteome</keyword>
<organism evidence="1 2">
    <name type="scientific">Stylosanthes scabra</name>
    <dbReference type="NCBI Taxonomy" id="79078"/>
    <lineage>
        <taxon>Eukaryota</taxon>
        <taxon>Viridiplantae</taxon>
        <taxon>Streptophyta</taxon>
        <taxon>Embryophyta</taxon>
        <taxon>Tracheophyta</taxon>
        <taxon>Spermatophyta</taxon>
        <taxon>Magnoliopsida</taxon>
        <taxon>eudicotyledons</taxon>
        <taxon>Gunneridae</taxon>
        <taxon>Pentapetalae</taxon>
        <taxon>rosids</taxon>
        <taxon>fabids</taxon>
        <taxon>Fabales</taxon>
        <taxon>Fabaceae</taxon>
        <taxon>Papilionoideae</taxon>
        <taxon>50 kb inversion clade</taxon>
        <taxon>dalbergioids sensu lato</taxon>
        <taxon>Dalbergieae</taxon>
        <taxon>Pterocarpus clade</taxon>
        <taxon>Stylosanthes</taxon>
    </lineage>
</organism>
<dbReference type="Proteomes" id="UP001341840">
    <property type="component" value="Unassembled WGS sequence"/>
</dbReference>
<reference evidence="1 2" key="1">
    <citation type="journal article" date="2023" name="Plants (Basel)">
        <title>Bridging the Gap: Combining Genomics and Transcriptomics Approaches to Understand Stylosanthes scabra, an Orphan Legume from the Brazilian Caatinga.</title>
        <authorList>
            <person name="Ferreira-Neto J.R.C."/>
            <person name="da Silva M.D."/>
            <person name="Binneck E."/>
            <person name="de Melo N.F."/>
            <person name="da Silva R.H."/>
            <person name="de Melo A.L.T.M."/>
            <person name="Pandolfi V."/>
            <person name="Bustamante F.O."/>
            <person name="Brasileiro-Vidal A.C."/>
            <person name="Benko-Iseppon A.M."/>
        </authorList>
    </citation>
    <scope>NUCLEOTIDE SEQUENCE [LARGE SCALE GENOMIC DNA]</scope>
    <source>
        <tissue evidence="1">Leaves</tissue>
    </source>
</reference>
<gene>
    <name evidence="1" type="ORF">PIB30_049061</name>
</gene>
<sequence>MASFDPCSRPHLVGQGFVVVVQFPKEIDYRVLHGRLSTLAVLVLEILSLVNKRVKLQTDIDDSAKEKEDLAPILLVNISKLPLQHQEIILRIIVKVIGECLLEPNW</sequence>
<name>A0ABU6XHF6_9FABA</name>
<comment type="caution">
    <text evidence="1">The sequence shown here is derived from an EMBL/GenBank/DDBJ whole genome shotgun (WGS) entry which is preliminary data.</text>
</comment>
<dbReference type="EMBL" id="JASCZI010211775">
    <property type="protein sequence ID" value="MED6196601.1"/>
    <property type="molecule type" value="Genomic_DNA"/>
</dbReference>
<evidence type="ECO:0000313" key="1">
    <source>
        <dbReference type="EMBL" id="MED6196601.1"/>
    </source>
</evidence>
<protein>
    <submittedName>
        <fullName evidence="1">Uncharacterized protein</fullName>
    </submittedName>
</protein>